<gene>
    <name evidence="5" type="ORF">ACRE_032360</name>
</gene>
<accession>A0A086T9A9</accession>
<dbReference type="CDD" id="cd00519">
    <property type="entry name" value="Lipase_3"/>
    <property type="match status" value="1"/>
</dbReference>
<evidence type="ECO:0000259" key="4">
    <source>
        <dbReference type="Pfam" id="PF01764"/>
    </source>
</evidence>
<dbReference type="AlphaFoldDB" id="A0A086T9A9"/>
<dbReference type="InterPro" id="IPR002921">
    <property type="entry name" value="Fungal_lipase-type"/>
</dbReference>
<reference evidence="6" key="1">
    <citation type="journal article" date="2014" name="Genome Announc.">
        <title>Genome sequence and annotation of Acremonium chrysogenum, producer of the beta-lactam antibiotic cephalosporin C.</title>
        <authorList>
            <person name="Terfehr D."/>
            <person name="Dahlmann T.A."/>
            <person name="Specht T."/>
            <person name="Zadra I."/>
            <person name="Kuernsteiner H."/>
            <person name="Kueck U."/>
        </authorList>
    </citation>
    <scope>NUCLEOTIDE SEQUENCE [LARGE SCALE GENOMIC DNA]</scope>
    <source>
        <strain evidence="6">ATCC 11550 / CBS 779.69 / DSM 880 / IAM 14645 / JCM 23072 / IMI 49137</strain>
    </source>
</reference>
<protein>
    <submittedName>
        <fullName evidence="5">Lipase-like protein</fullName>
    </submittedName>
</protein>
<keyword evidence="1 3" id="KW-0732">Signal</keyword>
<dbReference type="Gene3D" id="3.40.50.1820">
    <property type="entry name" value="alpha/beta hydrolase"/>
    <property type="match status" value="1"/>
</dbReference>
<dbReference type="STRING" id="857340.A0A086T9A9"/>
<feature type="signal peptide" evidence="3">
    <location>
        <begin position="1"/>
        <end position="15"/>
    </location>
</feature>
<dbReference type="GO" id="GO:0016787">
    <property type="term" value="F:hydrolase activity"/>
    <property type="evidence" value="ECO:0007669"/>
    <property type="project" value="UniProtKB-KW"/>
</dbReference>
<dbReference type="EMBL" id="JPKY01000025">
    <property type="protein sequence ID" value="KFH45941.1"/>
    <property type="molecule type" value="Genomic_DNA"/>
</dbReference>
<feature type="chain" id="PRO_5012542665" evidence="3">
    <location>
        <begin position="16"/>
        <end position="333"/>
    </location>
</feature>
<organism evidence="5 6">
    <name type="scientific">Hapsidospora chrysogenum (strain ATCC 11550 / CBS 779.69 / DSM 880 / IAM 14645 / JCM 23072 / IMI 49137)</name>
    <name type="common">Acremonium chrysogenum</name>
    <dbReference type="NCBI Taxonomy" id="857340"/>
    <lineage>
        <taxon>Eukaryota</taxon>
        <taxon>Fungi</taxon>
        <taxon>Dikarya</taxon>
        <taxon>Ascomycota</taxon>
        <taxon>Pezizomycotina</taxon>
        <taxon>Sordariomycetes</taxon>
        <taxon>Hypocreomycetidae</taxon>
        <taxon>Hypocreales</taxon>
        <taxon>Bionectriaceae</taxon>
        <taxon>Hapsidospora</taxon>
    </lineage>
</organism>
<comment type="caution">
    <text evidence="5">The sequence shown here is derived from an EMBL/GenBank/DDBJ whole genome shotgun (WGS) entry which is preliminary data.</text>
</comment>
<evidence type="ECO:0000256" key="2">
    <source>
        <dbReference type="ARBA" id="ARBA00022801"/>
    </source>
</evidence>
<dbReference type="InterPro" id="IPR051299">
    <property type="entry name" value="AB_hydrolase_lip/est"/>
</dbReference>
<dbReference type="InterPro" id="IPR029058">
    <property type="entry name" value="AB_hydrolase_fold"/>
</dbReference>
<dbReference type="HOGENOM" id="CLU_032957_1_0_1"/>
<dbReference type="Pfam" id="PF01764">
    <property type="entry name" value="Lipase_3"/>
    <property type="match status" value="1"/>
</dbReference>
<dbReference type="PANTHER" id="PTHR46640:SF1">
    <property type="entry name" value="FUNGAL LIPASE-LIKE DOMAIN-CONTAINING PROTEIN-RELATED"/>
    <property type="match status" value="1"/>
</dbReference>
<dbReference type="OrthoDB" id="426718at2759"/>
<name>A0A086T9A9_HAPC1</name>
<keyword evidence="2" id="KW-0378">Hydrolase</keyword>
<evidence type="ECO:0000313" key="5">
    <source>
        <dbReference type="EMBL" id="KFH45941.1"/>
    </source>
</evidence>
<dbReference type="GO" id="GO:0006629">
    <property type="term" value="P:lipid metabolic process"/>
    <property type="evidence" value="ECO:0007669"/>
    <property type="project" value="InterPro"/>
</dbReference>
<sequence length="333" mass="35151">MLSLCLLSLAALAVASPIGSIQDYARALKHVARQSVGEQDVDNFAFYAQHSGAAYCNSDAAVGSPITCGGNCPTIEANGATILGTFDGFWTGIAGYVSVDNARSEIVFSVRGSSNILNWISNLNFNLVDSPLTSGAEVHDGFQSAWDEMSEGVTAAINDAVASYAGYRIVATGHSLGGAVATLGAAQLRNDGHQVDIYTFGAPRVGNDVVSDYISAQAGPEFRITHLDDPVPRLPPITFGYRHTSPEYWLSGTESTGEDYPLEEIQVCVGNDNVDCNAGTFGLNVGAHSTYFGPVSECTRAATTAGISAQDDEELESRLDTWVQEDIDFVKGG</sequence>
<dbReference type="SUPFAM" id="SSF53474">
    <property type="entry name" value="alpha/beta-Hydrolases"/>
    <property type="match status" value="1"/>
</dbReference>
<evidence type="ECO:0000256" key="3">
    <source>
        <dbReference type="SAM" id="SignalP"/>
    </source>
</evidence>
<dbReference type="PANTHER" id="PTHR46640">
    <property type="entry name" value="TRIACYLGLYCEROL LIPASE, PUTATIVE (AFU_ORTHOLOGUE AFUA_6G06510)-RELATED"/>
    <property type="match status" value="1"/>
</dbReference>
<keyword evidence="6" id="KW-1185">Reference proteome</keyword>
<evidence type="ECO:0000256" key="1">
    <source>
        <dbReference type="ARBA" id="ARBA00022729"/>
    </source>
</evidence>
<dbReference type="Proteomes" id="UP000029964">
    <property type="component" value="Unassembled WGS sequence"/>
</dbReference>
<feature type="domain" description="Fungal lipase-type" evidence="4">
    <location>
        <begin position="107"/>
        <end position="238"/>
    </location>
</feature>
<proteinExistence type="predicted"/>
<evidence type="ECO:0000313" key="6">
    <source>
        <dbReference type="Proteomes" id="UP000029964"/>
    </source>
</evidence>